<keyword evidence="2" id="KW-1185">Reference proteome</keyword>
<gene>
    <name evidence="1" type="ORF">GCM10009039_28030</name>
</gene>
<evidence type="ECO:0000313" key="2">
    <source>
        <dbReference type="Proteomes" id="UP000607197"/>
    </source>
</evidence>
<protein>
    <submittedName>
        <fullName evidence="1">Uncharacterized protein</fullName>
    </submittedName>
</protein>
<accession>A0A830FPT0</accession>
<organism evidence="1 2">
    <name type="scientific">Halocalculus aciditolerans</name>
    <dbReference type="NCBI Taxonomy" id="1383812"/>
    <lineage>
        <taxon>Archaea</taxon>
        <taxon>Methanobacteriati</taxon>
        <taxon>Methanobacteriota</taxon>
        <taxon>Stenosarchaea group</taxon>
        <taxon>Halobacteria</taxon>
        <taxon>Halobacteriales</taxon>
        <taxon>Halobacteriaceae</taxon>
        <taxon>Halocalculus</taxon>
    </lineage>
</organism>
<sequence length="310" mass="33890">MDASRRHALQVAGATALTALAGCSANSALDASEPETTYTLSTDSVDRSPIEHALYEPGDDALFGEPERTALDAILPDGRHTTYGYQPLPDDAYVEDDGTYYQTKHVVTGRERIERPLVRADPVPEQEIPADALSLDSLNRPSARVVKILHGHSQSGGRTAGDLLRGDAYVLRRPAELDSELASGDVDGRVVRLTEDGPWAYRLHVTRESLAETAYTAFALALTDSRTRFRDIVFASRIDTTLAPADLSAAARDDLTQAITEGTYRETAALSDGFGELLTALDLGRESTNGRLLWYQNRLYRYGLYVDDAK</sequence>
<comment type="caution">
    <text evidence="1">The sequence shown here is derived from an EMBL/GenBank/DDBJ whole genome shotgun (WGS) entry which is preliminary data.</text>
</comment>
<dbReference type="RefSeq" id="WP_229774146.1">
    <property type="nucleotide sequence ID" value="NZ_BMPG01000004.1"/>
</dbReference>
<dbReference type="PROSITE" id="PS51257">
    <property type="entry name" value="PROKAR_LIPOPROTEIN"/>
    <property type="match status" value="1"/>
</dbReference>
<dbReference type="PROSITE" id="PS51318">
    <property type="entry name" value="TAT"/>
    <property type="match status" value="1"/>
</dbReference>
<reference evidence="1" key="2">
    <citation type="submission" date="2020-09" db="EMBL/GenBank/DDBJ databases">
        <authorList>
            <person name="Sun Q."/>
            <person name="Ohkuma M."/>
        </authorList>
    </citation>
    <scope>NUCLEOTIDE SEQUENCE</scope>
    <source>
        <strain evidence="1">JCM 19596</strain>
    </source>
</reference>
<reference evidence="1" key="1">
    <citation type="journal article" date="2014" name="Int. J. Syst. Evol. Microbiol.">
        <title>Complete genome sequence of Corynebacterium casei LMG S-19264T (=DSM 44701T), isolated from a smear-ripened cheese.</title>
        <authorList>
            <consortium name="US DOE Joint Genome Institute (JGI-PGF)"/>
            <person name="Walter F."/>
            <person name="Albersmeier A."/>
            <person name="Kalinowski J."/>
            <person name="Ruckert C."/>
        </authorList>
    </citation>
    <scope>NUCLEOTIDE SEQUENCE</scope>
    <source>
        <strain evidence="1">JCM 19596</strain>
    </source>
</reference>
<dbReference type="AlphaFoldDB" id="A0A830FPT0"/>
<name>A0A830FPT0_9EURY</name>
<dbReference type="EMBL" id="BMPG01000004">
    <property type="protein sequence ID" value="GGL68398.1"/>
    <property type="molecule type" value="Genomic_DNA"/>
</dbReference>
<dbReference type="InterPro" id="IPR006311">
    <property type="entry name" value="TAT_signal"/>
</dbReference>
<proteinExistence type="predicted"/>
<evidence type="ECO:0000313" key="1">
    <source>
        <dbReference type="EMBL" id="GGL68398.1"/>
    </source>
</evidence>
<dbReference type="Proteomes" id="UP000607197">
    <property type="component" value="Unassembled WGS sequence"/>
</dbReference>